<dbReference type="KEGG" id="pchm:VFPPC_15419"/>
<comment type="caution">
    <text evidence="1">The sequence shown here is derived from an EMBL/GenBank/DDBJ whole genome shotgun (WGS) entry which is preliminary data.</text>
</comment>
<organism evidence="1 2">
    <name type="scientific">Pochonia chlamydosporia 170</name>
    <dbReference type="NCBI Taxonomy" id="1380566"/>
    <lineage>
        <taxon>Eukaryota</taxon>
        <taxon>Fungi</taxon>
        <taxon>Dikarya</taxon>
        <taxon>Ascomycota</taxon>
        <taxon>Pezizomycotina</taxon>
        <taxon>Sordariomycetes</taxon>
        <taxon>Hypocreomycetidae</taxon>
        <taxon>Hypocreales</taxon>
        <taxon>Clavicipitaceae</taxon>
        <taxon>Pochonia</taxon>
    </lineage>
</organism>
<dbReference type="STRING" id="1380566.A0A179G9Q8"/>
<dbReference type="AlphaFoldDB" id="A0A179G9Q8"/>
<gene>
    <name evidence="1" type="ORF">VFPPC_15419</name>
</gene>
<dbReference type="EMBL" id="LSBJ02000001">
    <property type="protein sequence ID" value="OAQ74123.1"/>
    <property type="molecule type" value="Genomic_DNA"/>
</dbReference>
<dbReference type="Proteomes" id="UP000078397">
    <property type="component" value="Unassembled WGS sequence"/>
</dbReference>
<evidence type="ECO:0000313" key="2">
    <source>
        <dbReference type="Proteomes" id="UP000078397"/>
    </source>
</evidence>
<dbReference type="RefSeq" id="XP_018150206.1">
    <property type="nucleotide sequence ID" value="XM_018293172.1"/>
</dbReference>
<name>A0A179G9Q8_METCM</name>
<sequence>MVSDKIGRVALSLTLTLHEMRLHNMMDSLCEERSDDEKCKPTVVEAEDESILLAQYGVERRSDGFIYWRRDSSHHPRNWSSTRKLFDTSVIVLLEFYT</sequence>
<protein>
    <submittedName>
        <fullName evidence="1">Uncharacterized protein</fullName>
    </submittedName>
</protein>
<dbReference type="OrthoDB" id="5410178at2759"/>
<evidence type="ECO:0000313" key="1">
    <source>
        <dbReference type="EMBL" id="OAQ74123.1"/>
    </source>
</evidence>
<proteinExistence type="predicted"/>
<reference evidence="1 2" key="1">
    <citation type="journal article" date="2016" name="PLoS Pathog.">
        <title>Biosynthesis of antibiotic leucinostatins in bio-control fungus Purpureocillium lilacinum and their inhibition on phytophthora revealed by genome mining.</title>
        <authorList>
            <person name="Wang G."/>
            <person name="Liu Z."/>
            <person name="Lin R."/>
            <person name="Li E."/>
            <person name="Mao Z."/>
            <person name="Ling J."/>
            <person name="Yang Y."/>
            <person name="Yin W.B."/>
            <person name="Xie B."/>
        </authorList>
    </citation>
    <scope>NUCLEOTIDE SEQUENCE [LARGE SCALE GENOMIC DNA]</scope>
    <source>
        <strain evidence="1">170</strain>
    </source>
</reference>
<dbReference type="GeneID" id="28857166"/>
<accession>A0A179G9Q8</accession>
<keyword evidence="2" id="KW-1185">Reference proteome</keyword>